<keyword evidence="3" id="KW-1185">Reference proteome</keyword>
<dbReference type="EMBL" id="NHYE01005110">
    <property type="protein sequence ID" value="PPQ76867.1"/>
    <property type="molecule type" value="Genomic_DNA"/>
</dbReference>
<dbReference type="Proteomes" id="UP000284706">
    <property type="component" value="Unassembled WGS sequence"/>
</dbReference>
<dbReference type="InterPro" id="IPR046700">
    <property type="entry name" value="DUF6570"/>
</dbReference>
<dbReference type="OrthoDB" id="432234at2759"/>
<name>A0A409WEC9_9AGAR</name>
<accession>A0A409WEC9</accession>
<dbReference type="Pfam" id="PF20209">
    <property type="entry name" value="DUF6570"/>
    <property type="match status" value="1"/>
</dbReference>
<dbReference type="AlphaFoldDB" id="A0A409WEC9"/>
<reference evidence="2 3" key="1">
    <citation type="journal article" date="2018" name="Evol. Lett.">
        <title>Horizontal gene cluster transfer increased hallucinogenic mushroom diversity.</title>
        <authorList>
            <person name="Reynolds H.T."/>
            <person name="Vijayakumar V."/>
            <person name="Gluck-Thaler E."/>
            <person name="Korotkin H.B."/>
            <person name="Matheny P.B."/>
            <person name="Slot J.C."/>
        </authorList>
    </citation>
    <scope>NUCLEOTIDE SEQUENCE [LARGE SCALE GENOMIC DNA]</scope>
    <source>
        <strain evidence="2 3">SRW20</strain>
    </source>
</reference>
<feature type="domain" description="DUF6570" evidence="1">
    <location>
        <begin position="297"/>
        <end position="449"/>
    </location>
</feature>
<sequence length="602" mass="68073">MPGTWTFTQPSTQVEEVDTVRTSGLQLSSDGLTEEESLTVVAFNTHFDFKDCFYEQAGDMECVKDPSKMVISLSLSSLMIAYENFSKKDLVKICTMHGVAVGSFTNTNKEVFTLRLKSHRCTFRCQKVVYIFKSRTRPRRVNPSGYSVLKGMIAPDRTVDQNPVQTDTDIPSSRGLFRTMVEKEEDDEFDHLKVLDKETKLDVIREWQSRMDFEKIASCVCAICSSKVRKTEAYTVDGRTIDLTLLRNDELPPIVRPTSYDFIAYDRAILDAEGLVNRNVVANMIVCHPCYSSVRSGSMPKFALCNWLYYGKEALPEDIKIAFAEASMFERMLISRARCNSICCKFQVNSENSRQKKQDGLQRGIRGNIMVAPLDALRLHAILPPKLDQKDTMTAVIVGDKMPTKETISKLGPVLVRKSRIRKLLQFLKDNNPHYSPGEHLSYSQENIDAIHDSDEGADVPNNVAIGHLADYGTIDNINADYTPRNEEEWIPANEVEDLMMENVGYTDGDSSPEAYNAMKILALQRCMSGKPFVVSGTGNRLLPDFNNPRILTWLFPHLDPWGIGGFHESRRKIKIGMREQLCHMLNSSDTSFVRDPELAFA</sequence>
<dbReference type="InParanoid" id="A0A409WEC9"/>
<organism evidence="2 3">
    <name type="scientific">Gymnopilus dilepis</name>
    <dbReference type="NCBI Taxonomy" id="231916"/>
    <lineage>
        <taxon>Eukaryota</taxon>
        <taxon>Fungi</taxon>
        <taxon>Dikarya</taxon>
        <taxon>Basidiomycota</taxon>
        <taxon>Agaricomycotina</taxon>
        <taxon>Agaricomycetes</taxon>
        <taxon>Agaricomycetidae</taxon>
        <taxon>Agaricales</taxon>
        <taxon>Agaricineae</taxon>
        <taxon>Hymenogastraceae</taxon>
        <taxon>Gymnopilus</taxon>
    </lineage>
</organism>
<evidence type="ECO:0000259" key="1">
    <source>
        <dbReference type="Pfam" id="PF20209"/>
    </source>
</evidence>
<comment type="caution">
    <text evidence="2">The sequence shown here is derived from an EMBL/GenBank/DDBJ whole genome shotgun (WGS) entry which is preliminary data.</text>
</comment>
<evidence type="ECO:0000313" key="3">
    <source>
        <dbReference type="Proteomes" id="UP000284706"/>
    </source>
</evidence>
<feature type="non-terminal residue" evidence="2">
    <location>
        <position position="602"/>
    </location>
</feature>
<proteinExistence type="predicted"/>
<gene>
    <name evidence="2" type="ORF">CVT26_001487</name>
</gene>
<evidence type="ECO:0000313" key="2">
    <source>
        <dbReference type="EMBL" id="PPQ76867.1"/>
    </source>
</evidence>
<protein>
    <recommendedName>
        <fullName evidence="1">DUF6570 domain-containing protein</fullName>
    </recommendedName>
</protein>
<dbReference type="STRING" id="231916.A0A409WEC9"/>